<feature type="transmembrane region" description="Helical" evidence="1">
    <location>
        <begin position="44"/>
        <end position="65"/>
    </location>
</feature>
<keyword evidence="1" id="KW-0472">Membrane</keyword>
<evidence type="ECO:0000313" key="3">
    <source>
        <dbReference type="Proteomes" id="UP001430954"/>
    </source>
</evidence>
<evidence type="ECO:0000256" key="1">
    <source>
        <dbReference type="SAM" id="Phobius"/>
    </source>
</evidence>
<gene>
    <name evidence="2" type="ORF">K6753_05625</name>
</gene>
<reference evidence="2 3" key="1">
    <citation type="submission" date="2021-09" db="EMBL/GenBank/DDBJ databases">
        <title>Lysobacter sp. 13A isolated from the river sediment.</title>
        <authorList>
            <person name="Liu H."/>
            <person name="Li S."/>
            <person name="Mao S."/>
        </authorList>
    </citation>
    <scope>NUCLEOTIDE SEQUENCE [LARGE SCALE GENOMIC DNA]</scope>
    <source>
        <strain evidence="2 3">13A</strain>
    </source>
</reference>
<name>A0ABS7T566_9GAMM</name>
<protein>
    <submittedName>
        <fullName evidence="2">Uncharacterized protein</fullName>
    </submittedName>
</protein>
<keyword evidence="3" id="KW-1185">Reference proteome</keyword>
<feature type="transmembrane region" description="Helical" evidence="1">
    <location>
        <begin position="16"/>
        <end position="38"/>
    </location>
</feature>
<proteinExistence type="predicted"/>
<comment type="caution">
    <text evidence="2">The sequence shown here is derived from an EMBL/GenBank/DDBJ whole genome shotgun (WGS) entry which is preliminary data.</text>
</comment>
<sequence length="84" mass="8872">MKQHDVLNLLGVVQRVGYAMALVSAAIVVAGFLLTLVTTQVSTVALSVPLVVLVAAGLVLAWVCAASRALVRRMHFETAREDAV</sequence>
<organism evidence="2 3">
    <name type="scientific">Novilysobacter selenitireducens</name>
    <dbReference type="NCBI Taxonomy" id="2872639"/>
    <lineage>
        <taxon>Bacteria</taxon>
        <taxon>Pseudomonadati</taxon>
        <taxon>Pseudomonadota</taxon>
        <taxon>Gammaproteobacteria</taxon>
        <taxon>Lysobacterales</taxon>
        <taxon>Lysobacteraceae</taxon>
        <taxon>Novilysobacter</taxon>
    </lineage>
</organism>
<dbReference type="Proteomes" id="UP001430954">
    <property type="component" value="Unassembled WGS sequence"/>
</dbReference>
<dbReference type="RefSeq" id="WP_223675232.1">
    <property type="nucleotide sequence ID" value="NZ_JAINZW010000002.1"/>
</dbReference>
<evidence type="ECO:0000313" key="2">
    <source>
        <dbReference type="EMBL" id="MBZ4039008.1"/>
    </source>
</evidence>
<dbReference type="EMBL" id="JAINZW010000002">
    <property type="protein sequence ID" value="MBZ4039008.1"/>
    <property type="molecule type" value="Genomic_DNA"/>
</dbReference>
<accession>A0ABS7T566</accession>
<keyword evidence="1" id="KW-1133">Transmembrane helix</keyword>
<keyword evidence="1" id="KW-0812">Transmembrane</keyword>